<gene>
    <name evidence="2" type="ORF">PCOR1329_LOCUS75407</name>
</gene>
<evidence type="ECO:0000313" key="2">
    <source>
        <dbReference type="EMBL" id="CAK0897138.1"/>
    </source>
</evidence>
<feature type="region of interest" description="Disordered" evidence="1">
    <location>
        <begin position="1"/>
        <end position="36"/>
    </location>
</feature>
<keyword evidence="3" id="KW-1185">Reference proteome</keyword>
<accession>A0ABN9XGA5</accession>
<feature type="compositionally biased region" description="Low complexity" evidence="1">
    <location>
        <begin position="1"/>
        <end position="12"/>
    </location>
</feature>
<dbReference type="EMBL" id="CAUYUJ010020282">
    <property type="protein sequence ID" value="CAK0897138.1"/>
    <property type="molecule type" value="Genomic_DNA"/>
</dbReference>
<name>A0ABN9XGA5_9DINO</name>
<proteinExistence type="predicted"/>
<evidence type="ECO:0000313" key="3">
    <source>
        <dbReference type="Proteomes" id="UP001189429"/>
    </source>
</evidence>
<reference evidence="2" key="1">
    <citation type="submission" date="2023-10" db="EMBL/GenBank/DDBJ databases">
        <authorList>
            <person name="Chen Y."/>
            <person name="Shah S."/>
            <person name="Dougan E. K."/>
            <person name="Thang M."/>
            <person name="Chan C."/>
        </authorList>
    </citation>
    <scope>NUCLEOTIDE SEQUENCE [LARGE SCALE GENOMIC DNA]</scope>
</reference>
<protein>
    <submittedName>
        <fullName evidence="2">Uncharacterized protein</fullName>
    </submittedName>
</protein>
<sequence length="111" mass="12145">MAAPGGPSSRSTPGRRRSQTPEEQALEEASRWLPGGEDEVQRFVEQAASVQLLAERGQLPDPRVTARSFDLLARIASAMPNLTDRKSVVQRLLRMLKPSIFASSETPLSDS</sequence>
<comment type="caution">
    <text evidence="2">The sequence shown here is derived from an EMBL/GenBank/DDBJ whole genome shotgun (WGS) entry which is preliminary data.</text>
</comment>
<evidence type="ECO:0000256" key="1">
    <source>
        <dbReference type="SAM" id="MobiDB-lite"/>
    </source>
</evidence>
<organism evidence="2 3">
    <name type="scientific">Prorocentrum cordatum</name>
    <dbReference type="NCBI Taxonomy" id="2364126"/>
    <lineage>
        <taxon>Eukaryota</taxon>
        <taxon>Sar</taxon>
        <taxon>Alveolata</taxon>
        <taxon>Dinophyceae</taxon>
        <taxon>Prorocentrales</taxon>
        <taxon>Prorocentraceae</taxon>
        <taxon>Prorocentrum</taxon>
    </lineage>
</organism>
<dbReference type="Proteomes" id="UP001189429">
    <property type="component" value="Unassembled WGS sequence"/>
</dbReference>